<reference evidence="1 2" key="1">
    <citation type="journal article" date="2019" name="Sci. Rep.">
        <title>Orb-weaving spider Araneus ventricosus genome elucidates the spidroin gene catalogue.</title>
        <authorList>
            <person name="Kono N."/>
            <person name="Nakamura H."/>
            <person name="Ohtoshi R."/>
            <person name="Moran D.A.P."/>
            <person name="Shinohara A."/>
            <person name="Yoshida Y."/>
            <person name="Fujiwara M."/>
            <person name="Mori M."/>
            <person name="Tomita M."/>
            <person name="Arakawa K."/>
        </authorList>
    </citation>
    <scope>NUCLEOTIDE SEQUENCE [LARGE SCALE GENOMIC DNA]</scope>
</reference>
<sequence>MFGVSKTGSSREGICISQRAQYRFVARLSGAISCQDGRSSEFGFFSRIGLTAGSPSCAFWTSLEDQGSSVFVETVTKMLVSIPNFFSAFVQYLQLIYRSSREGICISVRGSFAMLDFAIIFLKPLYPVNYMAYRFLEIQKLSQGSMITPQKQFSSIEGSNGMFYRFNKWLLIPYV</sequence>
<evidence type="ECO:0000313" key="1">
    <source>
        <dbReference type="EMBL" id="GBM37524.1"/>
    </source>
</evidence>
<accession>A0A4Y2FDA2</accession>
<keyword evidence="2" id="KW-1185">Reference proteome</keyword>
<dbReference type="Proteomes" id="UP000499080">
    <property type="component" value="Unassembled WGS sequence"/>
</dbReference>
<protein>
    <submittedName>
        <fullName evidence="1">Uncharacterized protein</fullName>
    </submittedName>
</protein>
<name>A0A4Y2FDA2_ARAVE</name>
<organism evidence="1 2">
    <name type="scientific">Araneus ventricosus</name>
    <name type="common">Orbweaver spider</name>
    <name type="synonym">Epeira ventricosa</name>
    <dbReference type="NCBI Taxonomy" id="182803"/>
    <lineage>
        <taxon>Eukaryota</taxon>
        <taxon>Metazoa</taxon>
        <taxon>Ecdysozoa</taxon>
        <taxon>Arthropoda</taxon>
        <taxon>Chelicerata</taxon>
        <taxon>Arachnida</taxon>
        <taxon>Araneae</taxon>
        <taxon>Araneomorphae</taxon>
        <taxon>Entelegynae</taxon>
        <taxon>Araneoidea</taxon>
        <taxon>Araneidae</taxon>
        <taxon>Araneus</taxon>
    </lineage>
</organism>
<dbReference type="EMBL" id="BGPR01000843">
    <property type="protein sequence ID" value="GBM37524.1"/>
    <property type="molecule type" value="Genomic_DNA"/>
</dbReference>
<comment type="caution">
    <text evidence="1">The sequence shown here is derived from an EMBL/GenBank/DDBJ whole genome shotgun (WGS) entry which is preliminary data.</text>
</comment>
<evidence type="ECO:0000313" key="2">
    <source>
        <dbReference type="Proteomes" id="UP000499080"/>
    </source>
</evidence>
<gene>
    <name evidence="1" type="ORF">AVEN_4197_1</name>
</gene>
<proteinExistence type="predicted"/>
<dbReference type="AlphaFoldDB" id="A0A4Y2FDA2"/>